<comment type="cofactor">
    <cofactor evidence="1 6">
        <name>FAD</name>
        <dbReference type="ChEBI" id="CHEBI:57692"/>
    </cofactor>
</comment>
<evidence type="ECO:0000256" key="1">
    <source>
        <dbReference type="ARBA" id="ARBA00001974"/>
    </source>
</evidence>
<evidence type="ECO:0000259" key="7">
    <source>
        <dbReference type="Pfam" id="PF01266"/>
    </source>
</evidence>
<dbReference type="PROSITE" id="PS00978">
    <property type="entry name" value="FAD_G3PDH_2"/>
    <property type="match status" value="1"/>
</dbReference>
<reference evidence="9" key="1">
    <citation type="journal article" date="2019" name="Int. J. Syst. Evol. Microbiol.">
        <title>The Global Catalogue of Microorganisms (GCM) 10K type strain sequencing project: providing services to taxonomists for standard genome sequencing and annotation.</title>
        <authorList>
            <consortium name="The Broad Institute Genomics Platform"/>
            <consortium name="The Broad Institute Genome Sequencing Center for Infectious Disease"/>
            <person name="Wu L."/>
            <person name="Ma J."/>
        </authorList>
    </citation>
    <scope>NUCLEOTIDE SEQUENCE [LARGE SCALE GENOMIC DNA]</scope>
    <source>
        <strain evidence="9">NBRC 111756</strain>
    </source>
</reference>
<dbReference type="Pfam" id="PF01266">
    <property type="entry name" value="DAO"/>
    <property type="match status" value="1"/>
</dbReference>
<sequence length="426" mass="47425">MTSDKDIQDLIVVGGGVNGAGIAMDAAGRGLKVLLCEMDDLASATSSNSSKLIHGGLRYLEHYEFRLVREALAEREALLRNAPHIMWPLRFRLPHRPHLRPAWMIRAGLFLYDHLAKRELLPGSNGIRFRPEGPMASPISRGFEYSDGWVDDARLVVLVAMAAHEKGAEIRTRTRCVRAARENELWAVTLRNELTGQEEVRYGRALVNAAGPWVSRLFEETMSTRPPKQIRLVKGSHIVVPRIHDEPEAYILQNEDNRIVFVIPYEDNFSLIGTTDVDYQGNPRDARISSEEIDYLISVVNNHFKHQISRDEVVWTYSGVRPLMDDEGGSAQKASRDYTFEVDAAPGKAPLLSVFGGKITTYRKLAQAATDSICKFFPEAGPAWTRTATLPGATSRPSRACRPHWPASSPGCRSRLCVVMSGPTAP</sequence>
<organism evidence="8 9">
    <name type="scientific">Marinobacterium aestuariivivens</name>
    <dbReference type="NCBI Taxonomy" id="1698799"/>
    <lineage>
        <taxon>Bacteria</taxon>
        <taxon>Pseudomonadati</taxon>
        <taxon>Pseudomonadota</taxon>
        <taxon>Gammaproteobacteria</taxon>
        <taxon>Oceanospirillales</taxon>
        <taxon>Oceanospirillaceae</taxon>
        <taxon>Marinobacterium</taxon>
    </lineage>
</organism>
<keyword evidence="9" id="KW-1185">Reference proteome</keyword>
<dbReference type="Gene3D" id="3.50.50.60">
    <property type="entry name" value="FAD/NAD(P)-binding domain"/>
    <property type="match status" value="1"/>
</dbReference>
<keyword evidence="3 6" id="KW-0285">Flavoprotein</keyword>
<dbReference type="EC" id="1.1.5.3" evidence="6"/>
<evidence type="ECO:0000256" key="3">
    <source>
        <dbReference type="ARBA" id="ARBA00022630"/>
    </source>
</evidence>
<dbReference type="EMBL" id="JBHSWE010000001">
    <property type="protein sequence ID" value="MFC6668935.1"/>
    <property type="molecule type" value="Genomic_DNA"/>
</dbReference>
<dbReference type="SUPFAM" id="SSF51905">
    <property type="entry name" value="FAD/NAD(P)-binding domain"/>
    <property type="match status" value="1"/>
</dbReference>
<comment type="caution">
    <text evidence="8">The sequence shown here is derived from an EMBL/GenBank/DDBJ whole genome shotgun (WGS) entry which is preliminary data.</text>
</comment>
<dbReference type="InterPro" id="IPR036188">
    <property type="entry name" value="FAD/NAD-bd_sf"/>
</dbReference>
<protein>
    <recommendedName>
        <fullName evidence="6">Glycerol-3-phosphate dehydrogenase</fullName>
        <ecNumber evidence="6">1.1.5.3</ecNumber>
    </recommendedName>
</protein>
<evidence type="ECO:0000313" key="9">
    <source>
        <dbReference type="Proteomes" id="UP001596422"/>
    </source>
</evidence>
<evidence type="ECO:0000313" key="8">
    <source>
        <dbReference type="EMBL" id="MFC6668935.1"/>
    </source>
</evidence>
<dbReference type="Proteomes" id="UP001596422">
    <property type="component" value="Unassembled WGS sequence"/>
</dbReference>
<proteinExistence type="inferred from homology"/>
<name>A0ABW1ZVC1_9GAMM</name>
<evidence type="ECO:0000256" key="2">
    <source>
        <dbReference type="ARBA" id="ARBA00007330"/>
    </source>
</evidence>
<dbReference type="InterPro" id="IPR000447">
    <property type="entry name" value="G3P_DH_FAD-dep"/>
</dbReference>
<dbReference type="PANTHER" id="PTHR11985">
    <property type="entry name" value="GLYCEROL-3-PHOSPHATE DEHYDROGENASE"/>
    <property type="match status" value="1"/>
</dbReference>
<dbReference type="Gene3D" id="3.30.9.10">
    <property type="entry name" value="D-Amino Acid Oxidase, subunit A, domain 2"/>
    <property type="match status" value="1"/>
</dbReference>
<dbReference type="RefSeq" id="WP_379907486.1">
    <property type="nucleotide sequence ID" value="NZ_JBHSWE010000001.1"/>
</dbReference>
<comment type="catalytic activity">
    <reaction evidence="6">
        <text>a quinone + sn-glycerol 3-phosphate = dihydroxyacetone phosphate + a quinol</text>
        <dbReference type="Rhea" id="RHEA:18977"/>
        <dbReference type="ChEBI" id="CHEBI:24646"/>
        <dbReference type="ChEBI" id="CHEBI:57597"/>
        <dbReference type="ChEBI" id="CHEBI:57642"/>
        <dbReference type="ChEBI" id="CHEBI:132124"/>
        <dbReference type="EC" id="1.1.5.3"/>
    </reaction>
</comment>
<dbReference type="NCBIfam" id="NF008899">
    <property type="entry name" value="PRK12266.1"/>
    <property type="match status" value="1"/>
</dbReference>
<accession>A0ABW1ZVC1</accession>
<dbReference type="SUPFAM" id="SSF54373">
    <property type="entry name" value="FAD-linked reductases, C-terminal domain"/>
    <property type="match status" value="1"/>
</dbReference>
<gene>
    <name evidence="8" type="primary">glpD</name>
    <name evidence="8" type="ORF">ACFQDL_01555</name>
</gene>
<keyword evidence="4" id="KW-0274">FAD</keyword>
<dbReference type="PROSITE" id="PS00977">
    <property type="entry name" value="FAD_G3PDH_1"/>
    <property type="match status" value="1"/>
</dbReference>
<dbReference type="InterPro" id="IPR006076">
    <property type="entry name" value="FAD-dep_OxRdtase"/>
</dbReference>
<evidence type="ECO:0000256" key="4">
    <source>
        <dbReference type="ARBA" id="ARBA00022827"/>
    </source>
</evidence>
<evidence type="ECO:0000256" key="6">
    <source>
        <dbReference type="RuleBase" id="RU361217"/>
    </source>
</evidence>
<comment type="similarity">
    <text evidence="2 6">Belongs to the FAD-dependent glycerol-3-phosphate dehydrogenase family.</text>
</comment>
<keyword evidence="5 6" id="KW-0560">Oxidoreductase</keyword>
<dbReference type="GO" id="GO:0004368">
    <property type="term" value="F:glycerol-3-phosphate dehydrogenase (quinone) activity"/>
    <property type="evidence" value="ECO:0007669"/>
    <property type="project" value="UniProtKB-EC"/>
</dbReference>
<dbReference type="PRINTS" id="PR01001">
    <property type="entry name" value="FADG3PDH"/>
</dbReference>
<evidence type="ECO:0000256" key="5">
    <source>
        <dbReference type="ARBA" id="ARBA00023002"/>
    </source>
</evidence>
<dbReference type="PANTHER" id="PTHR11985:SF15">
    <property type="entry name" value="GLYCEROL-3-PHOSPHATE DEHYDROGENASE, MITOCHONDRIAL"/>
    <property type="match status" value="1"/>
</dbReference>
<feature type="domain" description="FAD dependent oxidoreductase" evidence="7">
    <location>
        <begin position="9"/>
        <end position="362"/>
    </location>
</feature>
<dbReference type="NCBIfam" id="NF009906">
    <property type="entry name" value="PRK13369.1"/>
    <property type="match status" value="1"/>
</dbReference>